<dbReference type="EMBL" id="MTQA01000091">
    <property type="protein sequence ID" value="PNP79380.1"/>
    <property type="molecule type" value="Genomic_DNA"/>
</dbReference>
<dbReference type="OrthoDB" id="5333491at2759"/>
<dbReference type="STRING" id="42673.A0A2K0WAS7"/>
<name>A0A2K0WAS7_GIBNY</name>
<dbReference type="AlphaFoldDB" id="A0A2K0WAS7"/>
<comment type="caution">
    <text evidence="2">The sequence shown here is derived from an EMBL/GenBank/DDBJ whole genome shotgun (WGS) entry which is preliminary data.</text>
</comment>
<dbReference type="Proteomes" id="UP000236664">
    <property type="component" value="Unassembled WGS sequence"/>
</dbReference>
<sequence>MISPTTAVVHSTSPCTRVPREIELYIVQALIDTHKRSKKPTFRLSTFATVSKTSQSLIEKETYNHIKITSHELGSFKHHVRSYRKLLVKHILLEISYNFLRDELEDSQKVRFSKAVHALWRILSRWKACRVAVELGIVSSRAKIFMNAHDRIGASQHYPLDRSRTRDPRFAEVVDFWAIFGPYFMGTDSASFDRTSFPPQGATSLPNVDAIAELVIRREYHPNISPITLYEIISSAPCIESIHLERWCYGLRVQDANWDREFHTPYHQHRGEMVLPRPDSTLLDSISNAADRLEHIAVSFAFDAQTLFDRLMQTDLKALKTLALTSSFSNYSEGLLVDAAEAVTKMHALRILEIWNFEAGQADVFRYERLDRYQGRSIWQSTEGREISSLVERSWRDLLRTRQSGFDVKCIGFPMEIESLQDLLPHLKLGEQILRNFT</sequence>
<dbReference type="InterPro" id="IPR046676">
    <property type="entry name" value="DUF6546"/>
</dbReference>
<gene>
    <name evidence="2" type="ORF">FNYG_07215</name>
</gene>
<evidence type="ECO:0000313" key="3">
    <source>
        <dbReference type="Proteomes" id="UP000236664"/>
    </source>
</evidence>
<accession>A0A2K0WAS7</accession>
<organism evidence="2 3">
    <name type="scientific">Gibberella nygamai</name>
    <name type="common">Bean root rot disease fungus</name>
    <name type="synonym">Fusarium nygamai</name>
    <dbReference type="NCBI Taxonomy" id="42673"/>
    <lineage>
        <taxon>Eukaryota</taxon>
        <taxon>Fungi</taxon>
        <taxon>Dikarya</taxon>
        <taxon>Ascomycota</taxon>
        <taxon>Pezizomycotina</taxon>
        <taxon>Sordariomycetes</taxon>
        <taxon>Hypocreomycetidae</taxon>
        <taxon>Hypocreales</taxon>
        <taxon>Nectriaceae</taxon>
        <taxon>Fusarium</taxon>
        <taxon>Fusarium fujikuroi species complex</taxon>
    </lineage>
</organism>
<feature type="domain" description="DUF6546" evidence="1">
    <location>
        <begin position="262"/>
        <end position="435"/>
    </location>
</feature>
<proteinExistence type="predicted"/>
<reference evidence="2 3" key="1">
    <citation type="submission" date="2017-06" db="EMBL/GenBank/DDBJ databases">
        <title>Genome of Fusarium nygamai isolate CS10214.</title>
        <authorList>
            <person name="Gardiner D.M."/>
            <person name="Obanor F."/>
            <person name="Kazan K."/>
        </authorList>
    </citation>
    <scope>NUCLEOTIDE SEQUENCE [LARGE SCALE GENOMIC DNA]</scope>
    <source>
        <strain evidence="2 3">CS10214</strain>
    </source>
</reference>
<evidence type="ECO:0000313" key="2">
    <source>
        <dbReference type="EMBL" id="PNP79380.1"/>
    </source>
</evidence>
<protein>
    <recommendedName>
        <fullName evidence="1">DUF6546 domain-containing protein</fullName>
    </recommendedName>
</protein>
<dbReference type="Pfam" id="PF20183">
    <property type="entry name" value="DUF6546"/>
    <property type="match status" value="1"/>
</dbReference>
<evidence type="ECO:0000259" key="1">
    <source>
        <dbReference type="Pfam" id="PF20183"/>
    </source>
</evidence>
<keyword evidence="3" id="KW-1185">Reference proteome</keyword>